<organism evidence="1 4">
    <name type="scientific">Helicobacter typhlonius</name>
    <dbReference type="NCBI Taxonomy" id="76936"/>
    <lineage>
        <taxon>Bacteria</taxon>
        <taxon>Pseudomonadati</taxon>
        <taxon>Campylobacterota</taxon>
        <taxon>Epsilonproteobacteria</taxon>
        <taxon>Campylobacterales</taxon>
        <taxon>Helicobacteraceae</taxon>
        <taxon>Helicobacter</taxon>
    </lineage>
</organism>
<dbReference type="AlphaFoldDB" id="A0A0S4PSL7"/>
<sequence length="66" mass="7804">MIFRQIKLYHNGKVVRLGQLFGISIYAFYRDMAKKIHFVNPKQLGITPPPRKRNLLKILKSCFISR</sequence>
<dbReference type="EMBL" id="LN907858">
    <property type="protein sequence ID" value="CUU38938.1"/>
    <property type="molecule type" value="Genomic_DNA"/>
</dbReference>
<dbReference type="EMBL" id="JRPF02000007">
    <property type="protein sequence ID" value="TLD78303.1"/>
    <property type="molecule type" value="Genomic_DNA"/>
</dbReference>
<evidence type="ECO:0000313" key="4">
    <source>
        <dbReference type="Proteomes" id="UP000064525"/>
    </source>
</evidence>
<evidence type="ECO:0000313" key="1">
    <source>
        <dbReference type="EMBL" id="CUU38938.1"/>
    </source>
</evidence>
<protein>
    <submittedName>
        <fullName evidence="1">Uncharacterized protein</fullName>
    </submittedName>
</protein>
<keyword evidence="3" id="KW-1185">Reference proteome</keyword>
<dbReference type="KEGG" id="hty:BN2458_PEG0051"/>
<dbReference type="PATRIC" id="fig|76936.10.peg.51"/>
<reference evidence="1" key="3">
    <citation type="submission" date="2015-11" db="EMBL/GenBank/DDBJ databases">
        <authorList>
            <person name="Zhang Y."/>
            <person name="Guo Z."/>
        </authorList>
    </citation>
    <scope>NUCLEOTIDE SEQUENCE</scope>
    <source>
        <strain evidence="1">1</strain>
    </source>
</reference>
<evidence type="ECO:0000313" key="3">
    <source>
        <dbReference type="Proteomes" id="UP000029925"/>
    </source>
</evidence>
<dbReference type="Proteomes" id="UP000064525">
    <property type="component" value="Chromosome I"/>
</dbReference>
<name>A0A0S4PSL7_9HELI</name>
<dbReference type="Proteomes" id="UP000029925">
    <property type="component" value="Unassembled WGS sequence"/>
</dbReference>
<reference evidence="4" key="2">
    <citation type="submission" date="2015-11" db="EMBL/GenBank/DDBJ databases">
        <authorList>
            <person name="Anvar S.Y."/>
        </authorList>
    </citation>
    <scope>NUCLEOTIDE SEQUENCE [LARGE SCALE GENOMIC DNA]</scope>
</reference>
<dbReference type="STRING" id="76936.BN2458_PEG0051"/>
<dbReference type="GeneID" id="78150430"/>
<proteinExistence type="predicted"/>
<accession>A0A0S4PSL7</accession>
<gene>
    <name evidence="1" type="ORF">BN2458_PEG0051</name>
    <name evidence="2" type="ORF">LS75_006770</name>
</gene>
<reference evidence="2 3" key="1">
    <citation type="journal article" date="2014" name="Genome Announc.">
        <title>Draft genome sequences of eight enterohepatic helicobacter species isolated from both laboratory and wild rodents.</title>
        <authorList>
            <person name="Sheh A."/>
            <person name="Shen Z."/>
            <person name="Fox J.G."/>
        </authorList>
    </citation>
    <scope>NUCLEOTIDE SEQUENCE [LARGE SCALE GENOMIC DNA]</scope>
    <source>
        <strain evidence="2 3">MIT 98-6810</strain>
    </source>
</reference>
<evidence type="ECO:0000313" key="2">
    <source>
        <dbReference type="EMBL" id="TLD78303.1"/>
    </source>
</evidence>
<dbReference type="RefSeq" id="WP_058122004.1">
    <property type="nucleotide sequence ID" value="NZ_CALCDF010000026.1"/>
</dbReference>